<keyword evidence="1" id="KW-0677">Repeat</keyword>
<sequence length="315" mass="33087">MGKLNVESIIMHFSHLHQLQLTNLAAADCYPPSLCSGCGLACTAWAYRCNPCAFSMHITCAQLPQSVTHPSHPPHPLSLLPFPAYKEGFFHCNACSRQGSNFSYHCSICEVDLHTFCASMPLSLTNVTHVHPLTLAFAPPYVNRGFSCDVCSGVGGDHWLYRCAACCFDAHLHCATANRPASQTPPNAQLPRLQTRPQAQPVVGFPSVYSQPGGSSQVVGQVNVARPVAWQGYDAGVPGVVGVQGYGAMAPGVVRAPQGSGPGAMGAPQGYVARPPGAVAGQGNNGLMETLVQAFVGGMADQMGQSLLGGGVGWW</sequence>
<dbReference type="eggNOG" id="ENOG502S0E7">
    <property type="taxonomic scope" value="Eukaryota"/>
</dbReference>
<dbReference type="Gramene" id="ERN17072">
    <property type="protein sequence ID" value="ERN17072"/>
    <property type="gene ID" value="AMTR_s00044p00070150"/>
</dbReference>
<feature type="domain" description="DC1" evidence="2">
    <location>
        <begin position="13"/>
        <end position="61"/>
    </location>
</feature>
<dbReference type="PANTHER" id="PTHR46288:SF80">
    <property type="entry name" value="CYSTEINE_HISTIDINE-RICH C1 DOMAIN FAMILY PROTEIN"/>
    <property type="match status" value="1"/>
</dbReference>
<dbReference type="Pfam" id="PF03107">
    <property type="entry name" value="C1_2"/>
    <property type="match status" value="3"/>
</dbReference>
<dbReference type="SUPFAM" id="SSF57889">
    <property type="entry name" value="Cysteine-rich domain"/>
    <property type="match status" value="1"/>
</dbReference>
<accession>U5D6P4</accession>
<proteinExistence type="predicted"/>
<dbReference type="InterPro" id="IPR004146">
    <property type="entry name" value="DC1"/>
</dbReference>
<evidence type="ECO:0000313" key="4">
    <source>
        <dbReference type="Proteomes" id="UP000017836"/>
    </source>
</evidence>
<organism evidence="3 4">
    <name type="scientific">Amborella trichopoda</name>
    <dbReference type="NCBI Taxonomy" id="13333"/>
    <lineage>
        <taxon>Eukaryota</taxon>
        <taxon>Viridiplantae</taxon>
        <taxon>Streptophyta</taxon>
        <taxon>Embryophyta</taxon>
        <taxon>Tracheophyta</taxon>
        <taxon>Spermatophyta</taxon>
        <taxon>Magnoliopsida</taxon>
        <taxon>Amborellales</taxon>
        <taxon>Amborellaceae</taxon>
        <taxon>Amborella</taxon>
    </lineage>
</organism>
<dbReference type="PANTHER" id="PTHR46288">
    <property type="entry name" value="PHORBOL-ESTER/DAG-TYPE DOMAIN-CONTAINING PROTEIN"/>
    <property type="match status" value="1"/>
</dbReference>
<feature type="domain" description="DC1" evidence="2">
    <location>
        <begin position="129"/>
        <end position="175"/>
    </location>
</feature>
<keyword evidence="4" id="KW-1185">Reference proteome</keyword>
<name>U5D6P4_AMBTC</name>
<feature type="domain" description="DC1" evidence="2">
    <location>
        <begin position="70"/>
        <end position="118"/>
    </location>
</feature>
<dbReference type="InterPro" id="IPR046349">
    <property type="entry name" value="C1-like_sf"/>
</dbReference>
<evidence type="ECO:0000259" key="2">
    <source>
        <dbReference type="Pfam" id="PF03107"/>
    </source>
</evidence>
<dbReference type="EMBL" id="KI392384">
    <property type="protein sequence ID" value="ERN17072.1"/>
    <property type="molecule type" value="Genomic_DNA"/>
</dbReference>
<protein>
    <recommendedName>
        <fullName evidence="2">DC1 domain-containing protein</fullName>
    </recommendedName>
</protein>
<evidence type="ECO:0000256" key="1">
    <source>
        <dbReference type="ARBA" id="ARBA00022737"/>
    </source>
</evidence>
<reference evidence="4" key="1">
    <citation type="journal article" date="2013" name="Science">
        <title>The Amborella genome and the evolution of flowering plants.</title>
        <authorList>
            <consortium name="Amborella Genome Project"/>
        </authorList>
    </citation>
    <scope>NUCLEOTIDE SEQUENCE [LARGE SCALE GENOMIC DNA]</scope>
</reference>
<gene>
    <name evidence="3" type="ORF">AMTR_s00044p00070150</name>
</gene>
<evidence type="ECO:0000313" key="3">
    <source>
        <dbReference type="EMBL" id="ERN17072.1"/>
    </source>
</evidence>
<dbReference type="HOGENOM" id="CLU_061679_0_0_1"/>
<dbReference type="Proteomes" id="UP000017836">
    <property type="component" value="Unassembled WGS sequence"/>
</dbReference>
<dbReference type="AlphaFoldDB" id="U5D6P4"/>
<dbReference type="OMA" id="QGQARPN"/>